<protein>
    <submittedName>
        <fullName evidence="1">Uncharacterized protein</fullName>
    </submittedName>
</protein>
<organism evidence="1 2">
    <name type="scientific">Ancylostoma caninum</name>
    <name type="common">Dog hookworm</name>
    <dbReference type="NCBI Taxonomy" id="29170"/>
    <lineage>
        <taxon>Eukaryota</taxon>
        <taxon>Metazoa</taxon>
        <taxon>Ecdysozoa</taxon>
        <taxon>Nematoda</taxon>
        <taxon>Chromadorea</taxon>
        <taxon>Rhabditida</taxon>
        <taxon>Rhabditina</taxon>
        <taxon>Rhabditomorpha</taxon>
        <taxon>Strongyloidea</taxon>
        <taxon>Ancylostomatidae</taxon>
        <taxon>Ancylostomatinae</taxon>
        <taxon>Ancylostoma</taxon>
    </lineage>
</organism>
<dbReference type="OrthoDB" id="6349953at2759"/>
<dbReference type="EMBL" id="JOJR01004899">
    <property type="protein sequence ID" value="RCN27132.1"/>
    <property type="molecule type" value="Genomic_DNA"/>
</dbReference>
<evidence type="ECO:0000313" key="2">
    <source>
        <dbReference type="Proteomes" id="UP000252519"/>
    </source>
</evidence>
<name>A0A368F4Z9_ANCCA</name>
<evidence type="ECO:0000313" key="1">
    <source>
        <dbReference type="EMBL" id="RCN27132.1"/>
    </source>
</evidence>
<dbReference type="AlphaFoldDB" id="A0A368F4Z9"/>
<sequence>MDIPREQTKLVENAYHLKLQCLQISIIQAAAGLQSHGLLRDGFVIATYRQAKEANVTAERHDEKAPGHKILSEPIKNEVSFQLHPGATQQTKNEQMVRFQCNKGKNWGPRSKAKGSINSTLAGFYAKTQETGE</sequence>
<dbReference type="Proteomes" id="UP000252519">
    <property type="component" value="Unassembled WGS sequence"/>
</dbReference>
<keyword evidence="2" id="KW-1185">Reference proteome</keyword>
<accession>A0A368F4Z9</accession>
<reference evidence="1 2" key="1">
    <citation type="submission" date="2014-10" db="EMBL/GenBank/DDBJ databases">
        <title>Draft genome of the hookworm Ancylostoma caninum.</title>
        <authorList>
            <person name="Mitreva M."/>
        </authorList>
    </citation>
    <scope>NUCLEOTIDE SEQUENCE [LARGE SCALE GENOMIC DNA]</scope>
    <source>
        <strain evidence="1 2">Baltimore</strain>
    </source>
</reference>
<dbReference type="STRING" id="29170.A0A368F4Z9"/>
<gene>
    <name evidence="1" type="ORF">ANCCAN_27135</name>
</gene>
<proteinExistence type="predicted"/>
<comment type="caution">
    <text evidence="1">The sequence shown here is derived from an EMBL/GenBank/DDBJ whole genome shotgun (WGS) entry which is preliminary data.</text>
</comment>